<name>X1GUL7_9ZZZZ</name>
<sequence length="31" mass="3593">SKKFGPKKFVEASHGEFLKTKNLIRDTLKMN</sequence>
<accession>X1GUL7</accession>
<evidence type="ECO:0000313" key="1">
    <source>
        <dbReference type="EMBL" id="GAH60862.1"/>
    </source>
</evidence>
<protein>
    <submittedName>
        <fullName evidence="1">Uncharacterized protein</fullName>
    </submittedName>
</protein>
<organism evidence="1">
    <name type="scientific">marine sediment metagenome</name>
    <dbReference type="NCBI Taxonomy" id="412755"/>
    <lineage>
        <taxon>unclassified sequences</taxon>
        <taxon>metagenomes</taxon>
        <taxon>ecological metagenomes</taxon>
    </lineage>
</organism>
<gene>
    <name evidence="1" type="ORF">S03H2_31145</name>
</gene>
<feature type="non-terminal residue" evidence="1">
    <location>
        <position position="1"/>
    </location>
</feature>
<dbReference type="AlphaFoldDB" id="X1GUL7"/>
<proteinExistence type="predicted"/>
<dbReference type="EMBL" id="BARU01018871">
    <property type="protein sequence ID" value="GAH60862.1"/>
    <property type="molecule type" value="Genomic_DNA"/>
</dbReference>
<comment type="caution">
    <text evidence="1">The sequence shown here is derived from an EMBL/GenBank/DDBJ whole genome shotgun (WGS) entry which is preliminary data.</text>
</comment>
<reference evidence="1" key="1">
    <citation type="journal article" date="2014" name="Front. Microbiol.">
        <title>High frequency of phylogenetically diverse reductive dehalogenase-homologous genes in deep subseafloor sedimentary metagenomes.</title>
        <authorList>
            <person name="Kawai M."/>
            <person name="Futagami T."/>
            <person name="Toyoda A."/>
            <person name="Takaki Y."/>
            <person name="Nishi S."/>
            <person name="Hori S."/>
            <person name="Arai W."/>
            <person name="Tsubouchi T."/>
            <person name="Morono Y."/>
            <person name="Uchiyama I."/>
            <person name="Ito T."/>
            <person name="Fujiyama A."/>
            <person name="Inagaki F."/>
            <person name="Takami H."/>
        </authorList>
    </citation>
    <scope>NUCLEOTIDE SEQUENCE</scope>
    <source>
        <strain evidence="1">Expedition CK06-06</strain>
    </source>
</reference>